<dbReference type="EMBL" id="MPUH01000052">
    <property type="protein sequence ID" value="OMJ92903.1"/>
    <property type="molecule type" value="Genomic_DNA"/>
</dbReference>
<accession>A0A1R2CVA2</accession>
<evidence type="ECO:0000256" key="1">
    <source>
        <dbReference type="SAM" id="MobiDB-lite"/>
    </source>
</evidence>
<proteinExistence type="predicted"/>
<evidence type="ECO:0000313" key="2">
    <source>
        <dbReference type="EMBL" id="OMJ92903.1"/>
    </source>
</evidence>
<feature type="compositionally biased region" description="Basic residues" evidence="1">
    <location>
        <begin position="76"/>
        <end position="85"/>
    </location>
</feature>
<organism evidence="2 3">
    <name type="scientific">Stentor coeruleus</name>
    <dbReference type="NCBI Taxonomy" id="5963"/>
    <lineage>
        <taxon>Eukaryota</taxon>
        <taxon>Sar</taxon>
        <taxon>Alveolata</taxon>
        <taxon>Ciliophora</taxon>
        <taxon>Postciliodesmatophora</taxon>
        <taxon>Heterotrichea</taxon>
        <taxon>Heterotrichida</taxon>
        <taxon>Stentoridae</taxon>
        <taxon>Stentor</taxon>
    </lineage>
</organism>
<gene>
    <name evidence="2" type="ORF">SteCoe_4239</name>
</gene>
<feature type="region of interest" description="Disordered" evidence="1">
    <location>
        <begin position="69"/>
        <end position="93"/>
    </location>
</feature>
<keyword evidence="3" id="KW-1185">Reference proteome</keyword>
<sequence>MKISKSHESFGNRSRNYACGDLYYNWESSIPDIIKKHSRKHLRHVSNDNSKSTSIDYLKFSDKILEEYSKNPPHTVKARTRRQPQRKTSLSSDIASKSLPVMPSFKFQLPKYRYNSTTNAINQNFNKVHELTTFSFNLPDAQAEKYMIHTYSIPNGLIKTKAQNASNQASFLTEKEESKTQENLYKNLKKKTCKTFIYEHTTLKDKKGQNKKSNMSSLEKLTVTNPNLKAERRGVLGAKIVRINKNSRKLTWCFRCENC</sequence>
<protein>
    <submittedName>
        <fullName evidence="2">Uncharacterized protein</fullName>
    </submittedName>
</protein>
<name>A0A1R2CVA2_9CILI</name>
<comment type="caution">
    <text evidence="2">The sequence shown here is derived from an EMBL/GenBank/DDBJ whole genome shotgun (WGS) entry which is preliminary data.</text>
</comment>
<evidence type="ECO:0000313" key="3">
    <source>
        <dbReference type="Proteomes" id="UP000187209"/>
    </source>
</evidence>
<dbReference type="AlphaFoldDB" id="A0A1R2CVA2"/>
<dbReference type="Proteomes" id="UP000187209">
    <property type="component" value="Unassembled WGS sequence"/>
</dbReference>
<reference evidence="2 3" key="1">
    <citation type="submission" date="2016-11" db="EMBL/GenBank/DDBJ databases">
        <title>The macronuclear genome of Stentor coeruleus: a giant cell with tiny introns.</title>
        <authorList>
            <person name="Slabodnick M."/>
            <person name="Ruby J.G."/>
            <person name="Reiff S.B."/>
            <person name="Swart E.C."/>
            <person name="Gosai S."/>
            <person name="Prabakaran S."/>
            <person name="Witkowska E."/>
            <person name="Larue G.E."/>
            <person name="Fisher S."/>
            <person name="Freeman R.M."/>
            <person name="Gunawardena J."/>
            <person name="Chu W."/>
            <person name="Stover N.A."/>
            <person name="Gregory B.D."/>
            <person name="Nowacki M."/>
            <person name="Derisi J."/>
            <person name="Roy S.W."/>
            <person name="Marshall W.F."/>
            <person name="Sood P."/>
        </authorList>
    </citation>
    <scope>NUCLEOTIDE SEQUENCE [LARGE SCALE GENOMIC DNA]</scope>
    <source>
        <strain evidence="2">WM001</strain>
    </source>
</reference>